<reference evidence="3 4" key="1">
    <citation type="submission" date="2019-04" db="EMBL/GenBank/DDBJ databases">
        <title>A pseudo-fructophilic Leuconostoc citreum strain F192-5 isolated from peel of satsuma mandarin: the first report for isolation and characterization of strain-dependent fructophilic-like characteristics.</title>
        <authorList>
            <person name="Maeno S."/>
            <person name="Tanizawa Y."/>
            <person name="Kajikawa A."/>
            <person name="Kanesaki Y."/>
            <person name="Kubota E."/>
            <person name="Arita M."/>
            <person name="Leon D."/>
            <person name="Endo A."/>
        </authorList>
    </citation>
    <scope>NUCLEOTIDE SEQUENCE [LARGE SCALE GENOMIC DNA]</scope>
    <source>
        <strain evidence="3 4">F192-5</strain>
    </source>
</reference>
<dbReference type="InterPro" id="IPR003477">
    <property type="entry name" value="PemK-like"/>
</dbReference>
<dbReference type="InterPro" id="IPR011067">
    <property type="entry name" value="Plasmid_toxin/cell-grow_inhib"/>
</dbReference>
<evidence type="ECO:0008006" key="5">
    <source>
        <dbReference type="Google" id="ProtNLM"/>
    </source>
</evidence>
<evidence type="ECO:0000313" key="3">
    <source>
        <dbReference type="EMBL" id="GDZ83451.1"/>
    </source>
</evidence>
<comment type="caution">
    <text evidence="3">The sequence shown here is derived from an EMBL/GenBank/DDBJ whole genome shotgun (WGS) entry which is preliminary data.</text>
</comment>
<evidence type="ECO:0000313" key="4">
    <source>
        <dbReference type="Proteomes" id="UP000323274"/>
    </source>
</evidence>
<comment type="similarity">
    <text evidence="1">Belongs to the PemK/MazF family.</text>
</comment>
<dbReference type="AlphaFoldDB" id="A0A5A5TXT2"/>
<sequence>MSSDIREHSIMIADLAYDEGREAGSKVRPAFVVKYDNQKIAYYKITSQFSNKSDYFQSKYFEIKDWVYAGLKKPSWIDTFKIRRVDEQYVVIKFVGYLSANDEARFVEFLSNLE</sequence>
<dbReference type="GO" id="GO:0003677">
    <property type="term" value="F:DNA binding"/>
    <property type="evidence" value="ECO:0007669"/>
    <property type="project" value="InterPro"/>
</dbReference>
<dbReference type="SUPFAM" id="SSF50118">
    <property type="entry name" value="Cell growth inhibitor/plasmid maintenance toxic component"/>
    <property type="match status" value="1"/>
</dbReference>
<evidence type="ECO:0000256" key="2">
    <source>
        <dbReference type="ARBA" id="ARBA00022649"/>
    </source>
</evidence>
<name>A0A5A5TXT2_LEUCI</name>
<accession>A0A5A5TXT2</accession>
<dbReference type="Proteomes" id="UP000323274">
    <property type="component" value="Unassembled WGS sequence"/>
</dbReference>
<keyword evidence="2" id="KW-1277">Toxin-antitoxin system</keyword>
<dbReference type="EMBL" id="BJJW01000004">
    <property type="protein sequence ID" value="GDZ83451.1"/>
    <property type="molecule type" value="Genomic_DNA"/>
</dbReference>
<protein>
    <recommendedName>
        <fullName evidence="5">Type II toxin-antitoxin system PemK/MazF family toxin</fullName>
    </recommendedName>
</protein>
<dbReference type="Gene3D" id="2.30.30.110">
    <property type="match status" value="1"/>
</dbReference>
<dbReference type="RefSeq" id="WP_149334054.1">
    <property type="nucleotide sequence ID" value="NZ_BJJW01000004.1"/>
</dbReference>
<proteinExistence type="inferred from homology"/>
<gene>
    <name evidence="3" type="ORF">LCIT_06930</name>
</gene>
<organism evidence="3 4">
    <name type="scientific">Leuconostoc citreum</name>
    <dbReference type="NCBI Taxonomy" id="33964"/>
    <lineage>
        <taxon>Bacteria</taxon>
        <taxon>Bacillati</taxon>
        <taxon>Bacillota</taxon>
        <taxon>Bacilli</taxon>
        <taxon>Lactobacillales</taxon>
        <taxon>Lactobacillaceae</taxon>
        <taxon>Leuconostoc</taxon>
    </lineage>
</organism>
<evidence type="ECO:0000256" key="1">
    <source>
        <dbReference type="ARBA" id="ARBA00007521"/>
    </source>
</evidence>
<dbReference type="Pfam" id="PF02452">
    <property type="entry name" value="PemK_toxin"/>
    <property type="match status" value="1"/>
</dbReference>